<dbReference type="AlphaFoldDB" id="A0A839Z4C5"/>
<organism evidence="3 4">
    <name type="scientific">Sphingomicrobium lutaoense</name>
    <dbReference type="NCBI Taxonomy" id="515949"/>
    <lineage>
        <taxon>Bacteria</taxon>
        <taxon>Pseudomonadati</taxon>
        <taxon>Pseudomonadota</taxon>
        <taxon>Alphaproteobacteria</taxon>
        <taxon>Sphingomonadales</taxon>
        <taxon>Sphingomonadaceae</taxon>
        <taxon>Sphingomicrobium</taxon>
    </lineage>
</organism>
<dbReference type="EMBL" id="JACICF010000001">
    <property type="protein sequence ID" value="MBB3763484.1"/>
    <property type="molecule type" value="Genomic_DNA"/>
</dbReference>
<proteinExistence type="predicted"/>
<dbReference type="SUPFAM" id="SSF81469">
    <property type="entry name" value="Bacterial aa3 type cytochrome c oxidase subunit IV"/>
    <property type="match status" value="1"/>
</dbReference>
<comment type="caution">
    <text evidence="3">The sequence shown here is derived from an EMBL/GenBank/DDBJ whole genome shotgun (WGS) entry which is preliminary data.</text>
</comment>
<evidence type="ECO:0000256" key="1">
    <source>
        <dbReference type="SAM" id="Phobius"/>
    </source>
</evidence>
<dbReference type="InterPro" id="IPR036596">
    <property type="entry name" value="Cyt-C_aa3_sf"/>
</dbReference>
<feature type="transmembrane region" description="Helical" evidence="1">
    <location>
        <begin position="21"/>
        <end position="47"/>
    </location>
</feature>
<evidence type="ECO:0000313" key="3">
    <source>
        <dbReference type="EMBL" id="MBB3763484.1"/>
    </source>
</evidence>
<dbReference type="Gene3D" id="1.20.5.160">
    <property type="entry name" value="Bacterial aa3 type cytochrome c oxidase subunit IV"/>
    <property type="match status" value="1"/>
</dbReference>
<keyword evidence="1" id="KW-1133">Transmembrane helix</keyword>
<keyword evidence="1" id="KW-0472">Membrane</keyword>
<name>A0A839Z4C5_9SPHN</name>
<evidence type="ECO:0000313" key="4">
    <source>
        <dbReference type="Proteomes" id="UP000578569"/>
    </source>
</evidence>
<dbReference type="Proteomes" id="UP000578569">
    <property type="component" value="Unassembled WGS sequence"/>
</dbReference>
<dbReference type="RefSeq" id="WP_183932826.1">
    <property type="nucleotide sequence ID" value="NZ_JACICF010000001.1"/>
</dbReference>
<protein>
    <recommendedName>
        <fullName evidence="2">Cytochrome c oxidase subunit IV bacterial aa3 type domain-containing protein</fullName>
    </recommendedName>
</protein>
<accession>A0A839Z4C5</accession>
<dbReference type="InterPro" id="IPR012422">
    <property type="entry name" value="Cyt_c_oxidase_su4_bac-aa3"/>
</dbReference>
<gene>
    <name evidence="3" type="ORF">FHS50_000507</name>
</gene>
<keyword evidence="4" id="KW-1185">Reference proteome</keyword>
<keyword evidence="1" id="KW-0812">Transmembrane</keyword>
<reference evidence="3 4" key="1">
    <citation type="submission" date="2020-08" db="EMBL/GenBank/DDBJ databases">
        <title>Genomic Encyclopedia of Type Strains, Phase IV (KMG-IV): sequencing the most valuable type-strain genomes for metagenomic binning, comparative biology and taxonomic classification.</title>
        <authorList>
            <person name="Goeker M."/>
        </authorList>
    </citation>
    <scope>NUCLEOTIDE SEQUENCE [LARGE SCALE GENOMIC DNA]</scope>
    <source>
        <strain evidence="3 4">DSM 24194</strain>
    </source>
</reference>
<dbReference type="Pfam" id="PF07835">
    <property type="entry name" value="COX4_pro_2"/>
    <property type="match status" value="1"/>
</dbReference>
<sequence length="49" mass="5431">MAEKKAYPTATEMDYPAHRRNYAGFLTLLKWGTILAAIVTAVVVYAISN</sequence>
<evidence type="ECO:0000259" key="2">
    <source>
        <dbReference type="Pfam" id="PF07835"/>
    </source>
</evidence>
<feature type="domain" description="Cytochrome c oxidase subunit IV bacterial aa3 type" evidence="2">
    <location>
        <begin position="6"/>
        <end position="40"/>
    </location>
</feature>